<reference evidence="2" key="1">
    <citation type="journal article" date="2024" name="Proc. Natl. Acad. Sci. U.S.A.">
        <title>Extraordinary preservation of gene collinearity over three hundred million years revealed in homosporous lycophytes.</title>
        <authorList>
            <person name="Li C."/>
            <person name="Wickell D."/>
            <person name="Kuo L.Y."/>
            <person name="Chen X."/>
            <person name="Nie B."/>
            <person name="Liao X."/>
            <person name="Peng D."/>
            <person name="Ji J."/>
            <person name="Jenkins J."/>
            <person name="Williams M."/>
            <person name="Shu S."/>
            <person name="Plott C."/>
            <person name="Barry K."/>
            <person name="Rajasekar S."/>
            <person name="Grimwood J."/>
            <person name="Han X."/>
            <person name="Sun S."/>
            <person name="Hou Z."/>
            <person name="He W."/>
            <person name="Dai G."/>
            <person name="Sun C."/>
            <person name="Schmutz J."/>
            <person name="Leebens-Mack J.H."/>
            <person name="Li F.W."/>
            <person name="Wang L."/>
        </authorList>
    </citation>
    <scope>NUCLEOTIDE SEQUENCE [LARGE SCALE GENOMIC DNA]</scope>
    <source>
        <strain evidence="2">cv. PW_Plant_1</strain>
    </source>
</reference>
<comment type="caution">
    <text evidence="1">The sequence shown here is derived from an EMBL/GenBank/DDBJ whole genome shotgun (WGS) entry which is preliminary data.</text>
</comment>
<evidence type="ECO:0000313" key="2">
    <source>
        <dbReference type="Proteomes" id="UP001162992"/>
    </source>
</evidence>
<proteinExistence type="predicted"/>
<keyword evidence="2" id="KW-1185">Reference proteome</keyword>
<dbReference type="Proteomes" id="UP001162992">
    <property type="component" value="Chromosome 18"/>
</dbReference>
<dbReference type="EMBL" id="CM055109">
    <property type="protein sequence ID" value="KAJ7524043.1"/>
    <property type="molecule type" value="Genomic_DNA"/>
</dbReference>
<protein>
    <submittedName>
        <fullName evidence="1">Uncharacterized protein</fullName>
    </submittedName>
</protein>
<gene>
    <name evidence="1" type="ORF">O6H91_18G074500</name>
</gene>
<sequence length="589" mass="65151">MARKKKPRSDGDGSATSSSFPAGEVGEETASTGCLADDALSLVFSRIPTRILLSCVALVCRRWRRLCTSDSVLELVPSPFSIYNRPWGSLVVEDLLDLAARYSSTIQKVVLKGLKHMKTVDIISLILKLPNLTSLSIIFDRPLLFTVDLEGIANNFPSQLVSLDLHVAHLVTPLCHVCIDTPPPFIHEGFLKQLQQKCPNLRVLDLDGDIPTTSRGLDDLLSVYSSLTSLDLSSHEIGWPEVEKIFKGCKHLQHLSLVSPLFIKSANNGDDDNDNFDAHTSSSRRVGRYPSRTLQRVSSRLDLESCFPGCLSSIRFYSSPHRSVPLDLDPLFGLIRGRGQQLQHLHGHSLFNTSWHTISIWCANLQSLDLSYASNKLLELTGVEEVVLCGLPRLLKKLRRVALPTATDRILVEFGHFCPDLKELQFQGYGHGTVNLLPQISVTDRGVVALAEGCNALTVLNLAGSQNITISSIRALAFHCRSLKVLMLNGCHNLRHDGFLALLPRLAQSLVLLDLVGSKIDLLSTMKMFEHLLVHGSSLRVLAIPNIRNKSLRLKAVQLKLRLPSLDIRSASSGIEWDGFYHARSLVED</sequence>
<accession>A0ACC2B2N4</accession>
<organism evidence="1 2">
    <name type="scientific">Diphasiastrum complanatum</name>
    <name type="common">Issler's clubmoss</name>
    <name type="synonym">Lycopodium complanatum</name>
    <dbReference type="NCBI Taxonomy" id="34168"/>
    <lineage>
        <taxon>Eukaryota</taxon>
        <taxon>Viridiplantae</taxon>
        <taxon>Streptophyta</taxon>
        <taxon>Embryophyta</taxon>
        <taxon>Tracheophyta</taxon>
        <taxon>Lycopodiopsida</taxon>
        <taxon>Lycopodiales</taxon>
        <taxon>Lycopodiaceae</taxon>
        <taxon>Lycopodioideae</taxon>
        <taxon>Diphasiastrum</taxon>
    </lineage>
</organism>
<evidence type="ECO:0000313" key="1">
    <source>
        <dbReference type="EMBL" id="KAJ7524043.1"/>
    </source>
</evidence>
<name>A0ACC2B2N4_DIPCM</name>